<evidence type="ECO:0000313" key="1">
    <source>
        <dbReference type="EMBL" id="PIW36687.1"/>
    </source>
</evidence>
<dbReference type="EMBL" id="PFGC01000042">
    <property type="protein sequence ID" value="PIW36687.1"/>
    <property type="molecule type" value="Genomic_DNA"/>
</dbReference>
<dbReference type="Proteomes" id="UP000230292">
    <property type="component" value="Unassembled WGS sequence"/>
</dbReference>
<dbReference type="AlphaFoldDB" id="A0A2M7H374"/>
<accession>A0A2M7H374</accession>
<gene>
    <name evidence="1" type="ORF">COW24_03945</name>
</gene>
<evidence type="ECO:0000313" key="2">
    <source>
        <dbReference type="Proteomes" id="UP000230292"/>
    </source>
</evidence>
<name>A0A2M7H374_9BACT</name>
<reference evidence="1 2" key="1">
    <citation type="submission" date="2017-09" db="EMBL/GenBank/DDBJ databases">
        <title>Depth-based differentiation of microbial function through sediment-hosted aquifers and enrichment of novel symbionts in the deep terrestrial subsurface.</title>
        <authorList>
            <person name="Probst A.J."/>
            <person name="Ladd B."/>
            <person name="Jarett J.K."/>
            <person name="Geller-Mcgrath D.E."/>
            <person name="Sieber C.M."/>
            <person name="Emerson J.B."/>
            <person name="Anantharaman K."/>
            <person name="Thomas B.C."/>
            <person name="Malmstrom R."/>
            <person name="Stieglmeier M."/>
            <person name="Klingl A."/>
            <person name="Woyke T."/>
            <person name="Ryan C.M."/>
            <person name="Banfield J.F."/>
        </authorList>
    </citation>
    <scope>NUCLEOTIDE SEQUENCE [LARGE SCALE GENOMIC DNA]</scope>
    <source>
        <strain evidence="1">CG15_BIG_FIL_POST_REV_8_21_14_020_45_12</strain>
    </source>
</reference>
<protein>
    <submittedName>
        <fullName evidence="1">Uncharacterized protein</fullName>
    </submittedName>
</protein>
<sequence>MRRRDGQLQVGRERAGSLLRNRETVPERRSFGFDPLVDLTPEVRALQRVTIEDHRNIGVLREAFMLSCYAELVGTSVGEVPQSSDEDIKDALQARVRDANRFENNTTGHSAEEMSALYELSKTFEWLAAITIQEPERRPELQRMAEEFNLPSVLERVMRAMSDEWRVIFSVARLDPAHLKYITPEMNEMRWNAQWFNFREGDWGSGDEVSDRLLAMAGIRLLVDDAKLRPLSQEDWVKIFSDGPAEVRLADPRRALAEYILGAESAQFTPDGDLQIIYPPSPVVAVEALPPRQQV</sequence>
<comment type="caution">
    <text evidence="1">The sequence shown here is derived from an EMBL/GenBank/DDBJ whole genome shotgun (WGS) entry which is preliminary data.</text>
</comment>
<organism evidence="1 2">
    <name type="scientific">Candidatus Kerfeldbacteria bacterium CG15_BIG_FIL_POST_REV_8_21_14_020_45_12</name>
    <dbReference type="NCBI Taxonomy" id="2014247"/>
    <lineage>
        <taxon>Bacteria</taxon>
        <taxon>Candidatus Kerfeldiibacteriota</taxon>
    </lineage>
</organism>
<proteinExistence type="predicted"/>